<evidence type="ECO:0000313" key="2">
    <source>
        <dbReference type="Proteomes" id="UP000635726"/>
    </source>
</evidence>
<proteinExistence type="predicted"/>
<reference evidence="1" key="1">
    <citation type="journal article" date="2014" name="Int. J. Syst. Evol. Microbiol.">
        <title>Complete genome sequence of Corynebacterium casei LMG S-19264T (=DSM 44701T), isolated from a smear-ripened cheese.</title>
        <authorList>
            <consortium name="US DOE Joint Genome Institute (JGI-PGF)"/>
            <person name="Walter F."/>
            <person name="Albersmeier A."/>
            <person name="Kalinowski J."/>
            <person name="Ruckert C."/>
        </authorList>
    </citation>
    <scope>NUCLEOTIDE SEQUENCE</scope>
    <source>
        <strain evidence="1">JCM 14371</strain>
    </source>
</reference>
<accession>A0A917P6E9</accession>
<dbReference type="AlphaFoldDB" id="A0A917P6E9"/>
<gene>
    <name evidence="1" type="ORF">GCM10008939_04370</name>
</gene>
<comment type="caution">
    <text evidence="1">The sequence shown here is derived from an EMBL/GenBank/DDBJ whole genome shotgun (WGS) entry which is preliminary data.</text>
</comment>
<organism evidence="1 2">
    <name type="scientific">Deinococcus aquiradiocola</name>
    <dbReference type="NCBI Taxonomy" id="393059"/>
    <lineage>
        <taxon>Bacteria</taxon>
        <taxon>Thermotogati</taxon>
        <taxon>Deinococcota</taxon>
        <taxon>Deinococci</taxon>
        <taxon>Deinococcales</taxon>
        <taxon>Deinococcaceae</taxon>
        <taxon>Deinococcus</taxon>
    </lineage>
</organism>
<dbReference type="EMBL" id="BMOE01000001">
    <property type="protein sequence ID" value="GGJ63641.1"/>
    <property type="molecule type" value="Genomic_DNA"/>
</dbReference>
<protein>
    <submittedName>
        <fullName evidence="1">Uncharacterized protein</fullName>
    </submittedName>
</protein>
<evidence type="ECO:0000313" key="1">
    <source>
        <dbReference type="EMBL" id="GGJ63641.1"/>
    </source>
</evidence>
<name>A0A917P6E9_9DEIO</name>
<dbReference type="Proteomes" id="UP000635726">
    <property type="component" value="Unassembled WGS sequence"/>
</dbReference>
<reference evidence="1" key="2">
    <citation type="submission" date="2020-09" db="EMBL/GenBank/DDBJ databases">
        <authorList>
            <person name="Sun Q."/>
            <person name="Ohkuma M."/>
        </authorList>
    </citation>
    <scope>NUCLEOTIDE SEQUENCE</scope>
    <source>
        <strain evidence="1">JCM 14371</strain>
    </source>
</reference>
<sequence>MMSPMYTLTPQASAPAGVNPAGNASVTKSDTMTMTTVKLTGLAANTYYVGHYHVMGTASTEPCKSGGAPIMASMMVGQTDAAGALTLSGNVATADIAAATYLNVHTAKDSTGAPADAGVACTPLK</sequence>
<keyword evidence="2" id="KW-1185">Reference proteome</keyword>